<sequence length="180" mass="20295">MEGREIKEPEEAIVLGQAGKSYDGCEIFLPKVGRSYQPRSRLNVDNLYSQWTSPPTPLLFKVRGETRFGEVLWERPDRMIGAKTTGITESIMTFSEVVEVESVAIMSSGICLTYVKVGDHYDLHILALSVGPCPGCGENMSLKKETVVPGVCTLDYLRRQYGAYRLHDWDRQMKNFALVK</sequence>
<organism evidence="1 2">
    <name type="scientific">Candidatus Uhrbacteria bacterium GW2011_GWA2_52_8d</name>
    <dbReference type="NCBI Taxonomy" id="1618979"/>
    <lineage>
        <taxon>Bacteria</taxon>
        <taxon>Candidatus Uhriibacteriota</taxon>
    </lineage>
</organism>
<name>A0A0G1ZU64_9BACT</name>
<dbReference type="Proteomes" id="UP000034054">
    <property type="component" value="Unassembled WGS sequence"/>
</dbReference>
<proteinExistence type="predicted"/>
<comment type="caution">
    <text evidence="1">The sequence shown here is derived from an EMBL/GenBank/DDBJ whole genome shotgun (WGS) entry which is preliminary data.</text>
</comment>
<gene>
    <name evidence="1" type="ORF">UY76_C0048G0005</name>
</gene>
<evidence type="ECO:0000313" key="2">
    <source>
        <dbReference type="Proteomes" id="UP000034054"/>
    </source>
</evidence>
<dbReference type="EMBL" id="LCRH01000048">
    <property type="protein sequence ID" value="KKW31867.1"/>
    <property type="molecule type" value="Genomic_DNA"/>
</dbReference>
<protein>
    <submittedName>
        <fullName evidence="1">Uncharacterized protein</fullName>
    </submittedName>
</protein>
<reference evidence="1 2" key="1">
    <citation type="journal article" date="2015" name="Nature">
        <title>rRNA introns, odd ribosomes, and small enigmatic genomes across a large radiation of phyla.</title>
        <authorList>
            <person name="Brown C.T."/>
            <person name="Hug L.A."/>
            <person name="Thomas B.C."/>
            <person name="Sharon I."/>
            <person name="Castelle C.J."/>
            <person name="Singh A."/>
            <person name="Wilkins M.J."/>
            <person name="Williams K.H."/>
            <person name="Banfield J.F."/>
        </authorList>
    </citation>
    <scope>NUCLEOTIDE SEQUENCE [LARGE SCALE GENOMIC DNA]</scope>
</reference>
<evidence type="ECO:0000313" key="1">
    <source>
        <dbReference type="EMBL" id="KKW31867.1"/>
    </source>
</evidence>
<accession>A0A0G1ZU64</accession>
<dbReference type="AlphaFoldDB" id="A0A0G1ZU64"/>